<dbReference type="GO" id="GO:0016887">
    <property type="term" value="F:ATP hydrolysis activity"/>
    <property type="evidence" value="ECO:0007669"/>
    <property type="project" value="InterPro"/>
</dbReference>
<keyword evidence="3" id="KW-0547">Nucleotide-binding</keyword>
<evidence type="ECO:0000256" key="2">
    <source>
        <dbReference type="ARBA" id="ARBA00022448"/>
    </source>
</evidence>
<dbReference type="RefSeq" id="WP_206940283.1">
    <property type="nucleotide sequence ID" value="NZ_JAFLNF010000004.1"/>
</dbReference>
<dbReference type="Pfam" id="PF00005">
    <property type="entry name" value="ABC_tran"/>
    <property type="match status" value="1"/>
</dbReference>
<accession>A0A939EPF6</accession>
<comment type="similarity">
    <text evidence="1">Belongs to the ABC transporter superfamily.</text>
</comment>
<dbReference type="SUPFAM" id="SSF52540">
    <property type="entry name" value="P-loop containing nucleoside triphosphate hydrolases"/>
    <property type="match status" value="1"/>
</dbReference>
<dbReference type="GO" id="GO:0005524">
    <property type="term" value="F:ATP binding"/>
    <property type="evidence" value="ECO:0007669"/>
    <property type="project" value="UniProtKB-KW"/>
</dbReference>
<keyword evidence="2" id="KW-0813">Transport</keyword>
<dbReference type="Proteomes" id="UP000664779">
    <property type="component" value="Unassembled WGS sequence"/>
</dbReference>
<dbReference type="EMBL" id="JAFLNF010000004">
    <property type="protein sequence ID" value="MBO0345541.1"/>
    <property type="molecule type" value="Genomic_DNA"/>
</dbReference>
<dbReference type="CDD" id="cd03293">
    <property type="entry name" value="ABC_NrtD_SsuB_transporters"/>
    <property type="match status" value="1"/>
</dbReference>
<evidence type="ECO:0000256" key="1">
    <source>
        <dbReference type="ARBA" id="ARBA00005417"/>
    </source>
</evidence>
<dbReference type="SMART" id="SM00382">
    <property type="entry name" value="AAA"/>
    <property type="match status" value="1"/>
</dbReference>
<feature type="domain" description="ABC transporter" evidence="5">
    <location>
        <begin position="9"/>
        <end position="236"/>
    </location>
</feature>
<name>A0A939EPF6_9HYPH</name>
<keyword evidence="4 6" id="KW-0067">ATP-binding</keyword>
<keyword evidence="7" id="KW-1185">Reference proteome</keyword>
<dbReference type="PANTHER" id="PTHR42788">
    <property type="entry name" value="TAURINE IMPORT ATP-BINDING PROTEIN-RELATED"/>
    <property type="match status" value="1"/>
</dbReference>
<dbReference type="Gene3D" id="3.40.50.300">
    <property type="entry name" value="P-loop containing nucleotide triphosphate hydrolases"/>
    <property type="match status" value="1"/>
</dbReference>
<organism evidence="6 7">
    <name type="scientific">Roseibium limicola</name>
    <dbReference type="NCBI Taxonomy" id="2816037"/>
    <lineage>
        <taxon>Bacteria</taxon>
        <taxon>Pseudomonadati</taxon>
        <taxon>Pseudomonadota</taxon>
        <taxon>Alphaproteobacteria</taxon>
        <taxon>Hyphomicrobiales</taxon>
        <taxon>Stappiaceae</taxon>
        <taxon>Roseibium</taxon>
    </lineage>
</organism>
<reference evidence="6" key="1">
    <citation type="submission" date="2021-03" db="EMBL/GenBank/DDBJ databases">
        <title>Roseibium sp. CAU 1637 isolated from Incheon.</title>
        <authorList>
            <person name="Kim W."/>
        </authorList>
    </citation>
    <scope>NUCLEOTIDE SEQUENCE</scope>
    <source>
        <strain evidence="6">CAU 1637</strain>
    </source>
</reference>
<gene>
    <name evidence="6" type="ORF">J0X15_09940</name>
</gene>
<evidence type="ECO:0000256" key="4">
    <source>
        <dbReference type="ARBA" id="ARBA00022840"/>
    </source>
</evidence>
<proteinExistence type="inferred from homology"/>
<dbReference type="InterPro" id="IPR027417">
    <property type="entry name" value="P-loop_NTPase"/>
</dbReference>
<evidence type="ECO:0000313" key="7">
    <source>
        <dbReference type="Proteomes" id="UP000664779"/>
    </source>
</evidence>
<dbReference type="AlphaFoldDB" id="A0A939EPF6"/>
<dbReference type="InterPro" id="IPR003593">
    <property type="entry name" value="AAA+_ATPase"/>
</dbReference>
<dbReference type="InterPro" id="IPR003439">
    <property type="entry name" value="ABC_transporter-like_ATP-bd"/>
</dbReference>
<dbReference type="PROSITE" id="PS50893">
    <property type="entry name" value="ABC_TRANSPORTER_2"/>
    <property type="match status" value="1"/>
</dbReference>
<evidence type="ECO:0000313" key="6">
    <source>
        <dbReference type="EMBL" id="MBO0345541.1"/>
    </source>
</evidence>
<dbReference type="InterPro" id="IPR050166">
    <property type="entry name" value="ABC_transporter_ATP-bind"/>
</dbReference>
<comment type="caution">
    <text evidence="6">The sequence shown here is derived from an EMBL/GenBank/DDBJ whole genome shotgun (WGS) entry which is preliminary data.</text>
</comment>
<sequence>MSETPQPKLKLTEVSRLFESNLALAPTSISINEGEFICVVGPSGCGKSTMFNIIAGVLQPSSGTVEVDGQDITGRAGQVGYMLQKDLLLPWRTVLDNICLGSILHGKASKKEREAGVELAERYGLGDFINHYPAALSGGMRQRVALMRTLAMHRDVLLLDEPFGALDSMTRMAMQQWLLSVWKAEKRTVVFVTHDIDEAIFLADRVVVMSPRPGRIRDILAVNLARPRGRDVYTAPEFLQLKDQIMTYVYDEKDSSDAA</sequence>
<dbReference type="PANTHER" id="PTHR42788:SF2">
    <property type="entry name" value="ABC TRANSPORTER ATP-BINDING PROTEIN"/>
    <property type="match status" value="1"/>
</dbReference>
<evidence type="ECO:0000259" key="5">
    <source>
        <dbReference type="PROSITE" id="PS50893"/>
    </source>
</evidence>
<evidence type="ECO:0000256" key="3">
    <source>
        <dbReference type="ARBA" id="ARBA00022741"/>
    </source>
</evidence>
<protein>
    <submittedName>
        <fullName evidence="6">ABC transporter ATP-binding protein</fullName>
    </submittedName>
</protein>